<dbReference type="InterPro" id="IPR032710">
    <property type="entry name" value="NTF2-like_dom_sf"/>
</dbReference>
<dbReference type="PROSITE" id="PS51257">
    <property type="entry name" value="PROKAR_LIPOPROTEIN"/>
    <property type="match status" value="1"/>
</dbReference>
<keyword evidence="3" id="KW-1185">Reference proteome</keyword>
<feature type="signal peptide" evidence="1">
    <location>
        <begin position="1"/>
        <end position="28"/>
    </location>
</feature>
<proteinExistence type="predicted"/>
<dbReference type="Gene3D" id="3.10.450.50">
    <property type="match status" value="1"/>
</dbReference>
<dbReference type="InterPro" id="IPR016878">
    <property type="entry name" value="MICAH-like"/>
</dbReference>
<dbReference type="OrthoDB" id="9807600at2"/>
<sequence>MRKLSTLMTKTTLVAATVMLVTGCSAMAKPQMEHSASSNVPVLKAKALDNALLYSDECITEREVVTAQKMWGDGIVRIGAVFSNKGDYSGEAADFIQAMYGYDLSSVLFKPTLAANDQFRSSFDAALSYFVGGNDAYEEDKGFAIKPYTNVKFDNVGIINNSCRMAVAMGNYFFTDTKGGETKVEYTFAYVKDSDGDLRIVAHQSSLPYNPNGN</sequence>
<dbReference type="EMBL" id="JWLW01000003">
    <property type="protein sequence ID" value="KHT57468.1"/>
    <property type="molecule type" value="Genomic_DNA"/>
</dbReference>
<feature type="chain" id="PRO_5002101008" evidence="1">
    <location>
        <begin position="29"/>
        <end position="214"/>
    </location>
</feature>
<keyword evidence="2" id="KW-0378">Hydrolase</keyword>
<dbReference type="AlphaFoldDB" id="A0A0B3YJP4"/>
<dbReference type="RefSeq" id="WP_039216554.1">
    <property type="nucleotide sequence ID" value="NZ_JWLW01000003.1"/>
</dbReference>
<dbReference type="Proteomes" id="UP000031197">
    <property type="component" value="Unassembled WGS sequence"/>
</dbReference>
<accession>A0A0B3YJP4</accession>
<comment type="caution">
    <text evidence="2">The sequence shown here is derived from an EMBL/GenBank/DDBJ whole genome shotgun (WGS) entry which is preliminary data.</text>
</comment>
<evidence type="ECO:0000313" key="2">
    <source>
        <dbReference type="EMBL" id="KHT57468.1"/>
    </source>
</evidence>
<organism evidence="2 3">
    <name type="scientific">Alteromonas marina</name>
    <dbReference type="NCBI Taxonomy" id="203795"/>
    <lineage>
        <taxon>Bacteria</taxon>
        <taxon>Pseudomonadati</taxon>
        <taxon>Pseudomonadota</taxon>
        <taxon>Gammaproteobacteria</taxon>
        <taxon>Alteromonadales</taxon>
        <taxon>Alteromonadaceae</taxon>
        <taxon>Alteromonas/Salinimonas group</taxon>
        <taxon>Alteromonas</taxon>
    </lineage>
</organism>
<evidence type="ECO:0000313" key="3">
    <source>
        <dbReference type="Proteomes" id="UP000031197"/>
    </source>
</evidence>
<evidence type="ECO:0000256" key="1">
    <source>
        <dbReference type="SAM" id="SignalP"/>
    </source>
</evidence>
<protein>
    <submittedName>
        <fullName evidence="2">Phosphoribosyl-AMP cyclohydrolase</fullName>
    </submittedName>
</protein>
<dbReference type="GO" id="GO:0016787">
    <property type="term" value="F:hydrolase activity"/>
    <property type="evidence" value="ECO:0007669"/>
    <property type="project" value="UniProtKB-KW"/>
</dbReference>
<dbReference type="PIRSF" id="PIRSF028288">
    <property type="entry name" value="UCP028288"/>
    <property type="match status" value="1"/>
</dbReference>
<gene>
    <name evidence="2" type="ORF">RJ41_02195</name>
</gene>
<keyword evidence="1" id="KW-0732">Signal</keyword>
<name>A0A0B3YJP4_9ALTE</name>
<reference evidence="2 3" key="1">
    <citation type="submission" date="2014-12" db="EMBL/GenBank/DDBJ databases">
        <title>Genome sequencing of Alteromonas marina AD001.</title>
        <authorList>
            <person name="Adrian T.G.S."/>
            <person name="Chan K.G."/>
        </authorList>
    </citation>
    <scope>NUCLEOTIDE SEQUENCE [LARGE SCALE GENOMIC DNA]</scope>
    <source>
        <strain evidence="2 3">AD001</strain>
    </source>
</reference>
<dbReference type="SUPFAM" id="SSF54427">
    <property type="entry name" value="NTF2-like"/>
    <property type="match status" value="1"/>
</dbReference>